<accession>A0A4V1LN91</accession>
<name>A0A4V1LN91_9FLAO</name>
<feature type="domain" description="UspA" evidence="2">
    <location>
        <begin position="1"/>
        <end position="144"/>
    </location>
</feature>
<comment type="similarity">
    <text evidence="1">Belongs to the universal stress protein A family.</text>
</comment>
<dbReference type="RefSeq" id="WP_129016464.1">
    <property type="nucleotide sequence ID" value="NZ_SDDZ01000002.1"/>
</dbReference>
<dbReference type="PRINTS" id="PR01438">
    <property type="entry name" value="UNVRSLSTRESS"/>
</dbReference>
<protein>
    <submittedName>
        <fullName evidence="3">Universal stress protein</fullName>
    </submittedName>
</protein>
<dbReference type="EMBL" id="SDDZ01000002">
    <property type="protein sequence ID" value="RXJ51466.1"/>
    <property type="molecule type" value="Genomic_DNA"/>
</dbReference>
<dbReference type="Proteomes" id="UP000289792">
    <property type="component" value="Unassembled WGS sequence"/>
</dbReference>
<dbReference type="Pfam" id="PF00582">
    <property type="entry name" value="Usp"/>
    <property type="match status" value="1"/>
</dbReference>
<gene>
    <name evidence="3" type="ORF">ESZ48_06275</name>
</gene>
<dbReference type="AlphaFoldDB" id="A0A4V1LN91"/>
<evidence type="ECO:0000313" key="3">
    <source>
        <dbReference type="EMBL" id="RXJ51466.1"/>
    </source>
</evidence>
<dbReference type="InterPro" id="IPR006016">
    <property type="entry name" value="UspA"/>
</dbReference>
<comment type="caution">
    <text evidence="3">The sequence shown here is derived from an EMBL/GenBank/DDBJ whole genome shotgun (WGS) entry which is preliminary data.</text>
</comment>
<evidence type="ECO:0000256" key="1">
    <source>
        <dbReference type="ARBA" id="ARBA00008791"/>
    </source>
</evidence>
<keyword evidence="4" id="KW-1185">Reference proteome</keyword>
<dbReference type="InterPro" id="IPR014729">
    <property type="entry name" value="Rossmann-like_a/b/a_fold"/>
</dbReference>
<evidence type="ECO:0000259" key="2">
    <source>
        <dbReference type="Pfam" id="PF00582"/>
    </source>
</evidence>
<dbReference type="PANTHER" id="PTHR31964:SF113">
    <property type="entry name" value="USPA DOMAIN-CONTAINING PROTEIN"/>
    <property type="match status" value="1"/>
</dbReference>
<sequence>MRHHILLPTDFSENAWSAAVYAIKLYAKKSCTFYFSHAWTFVNTGSRTYISPSYIDKLKNTAKEQLIELTENAKIISTNTEHKFETIFSEEFLTESIKAAIKKHAIDMVVMGTKGATGAKEFLLGSNSVTVIKKVKLCPILLIPRNYEFVMPERIAFANGFKRSYGDELHAITKLSQLHDSNIEIVHINKEADLTELQHSNVKSLKEFLKDHPHTFNWIPEQGRKEQILSNFIEDKDIQLLTMINYERSFLEDLINEPIIKKLGYHSVIPFMVIPHQA</sequence>
<dbReference type="Gene3D" id="3.40.50.620">
    <property type="entry name" value="HUPs"/>
    <property type="match status" value="2"/>
</dbReference>
<dbReference type="PANTHER" id="PTHR31964">
    <property type="entry name" value="ADENINE NUCLEOTIDE ALPHA HYDROLASES-LIKE SUPERFAMILY PROTEIN"/>
    <property type="match status" value="1"/>
</dbReference>
<dbReference type="SUPFAM" id="SSF52402">
    <property type="entry name" value="Adenine nucleotide alpha hydrolases-like"/>
    <property type="match status" value="2"/>
</dbReference>
<dbReference type="OrthoDB" id="9788959at2"/>
<proteinExistence type="inferred from homology"/>
<dbReference type="CDD" id="cd00293">
    <property type="entry name" value="USP-like"/>
    <property type="match status" value="1"/>
</dbReference>
<reference evidence="3 4" key="1">
    <citation type="submission" date="2019-01" db="EMBL/GenBank/DDBJ databases">
        <title>Genome sequence of the Antarctic species Gelidibacter gilvus ACAM 158(T).</title>
        <authorList>
            <person name="Bowman J.P."/>
        </authorList>
    </citation>
    <scope>NUCLEOTIDE SEQUENCE [LARGE SCALE GENOMIC DNA]</scope>
    <source>
        <strain evidence="3 4">IC158</strain>
    </source>
</reference>
<organism evidence="3 4">
    <name type="scientific">Gelidibacter gilvus</name>
    <dbReference type="NCBI Taxonomy" id="59602"/>
    <lineage>
        <taxon>Bacteria</taxon>
        <taxon>Pseudomonadati</taxon>
        <taxon>Bacteroidota</taxon>
        <taxon>Flavobacteriia</taxon>
        <taxon>Flavobacteriales</taxon>
        <taxon>Flavobacteriaceae</taxon>
        <taxon>Gelidibacter</taxon>
    </lineage>
</organism>
<evidence type="ECO:0000313" key="4">
    <source>
        <dbReference type="Proteomes" id="UP000289792"/>
    </source>
</evidence>
<dbReference type="InterPro" id="IPR006015">
    <property type="entry name" value="Universal_stress_UspA"/>
</dbReference>